<name>A0A2C9KJG5_BIOGL</name>
<dbReference type="Proteomes" id="UP000076420">
    <property type="component" value="Unassembled WGS sequence"/>
</dbReference>
<accession>A0A2C9KJG5</accession>
<gene>
    <name evidence="3" type="primary">106069234</name>
</gene>
<proteinExistence type="predicted"/>
<reference evidence="3" key="1">
    <citation type="submission" date="2020-05" db="UniProtKB">
        <authorList>
            <consortium name="EnsemblMetazoa"/>
        </authorList>
    </citation>
    <scope>IDENTIFICATION</scope>
    <source>
        <strain evidence="3">BB02</strain>
    </source>
</reference>
<feature type="domain" description="LicD/FKTN/FKRP nucleotidyltransferase" evidence="2">
    <location>
        <begin position="177"/>
        <end position="260"/>
    </location>
</feature>
<dbReference type="VEuPathDB" id="VectorBase:BGLB020411"/>
<evidence type="ECO:0000313" key="3">
    <source>
        <dbReference type="EnsemblMetazoa" id="BGLB020411-PA"/>
    </source>
</evidence>
<dbReference type="AlphaFoldDB" id="A0A2C9KJG5"/>
<evidence type="ECO:0000259" key="2">
    <source>
        <dbReference type="Pfam" id="PF04991"/>
    </source>
</evidence>
<evidence type="ECO:0000313" key="4">
    <source>
        <dbReference type="Proteomes" id="UP000076420"/>
    </source>
</evidence>
<dbReference type="PANTHER" id="PTHR43404:SF2">
    <property type="entry name" value="LIPOPOLYSACCHARIDE CHOLINEPHOSPHOTRANSFERASE LICD"/>
    <property type="match status" value="1"/>
</dbReference>
<keyword evidence="1" id="KW-1133">Transmembrane helix</keyword>
<dbReference type="RefSeq" id="XP_013084304.2">
    <property type="nucleotide sequence ID" value="XM_013228850.2"/>
</dbReference>
<dbReference type="InterPro" id="IPR052942">
    <property type="entry name" value="LPS_cholinephosphotransferase"/>
</dbReference>
<dbReference type="InterPro" id="IPR007074">
    <property type="entry name" value="LicD/FKTN/FKRP_NTP_transf"/>
</dbReference>
<dbReference type="GO" id="GO:0009100">
    <property type="term" value="P:glycoprotein metabolic process"/>
    <property type="evidence" value="ECO:0007669"/>
    <property type="project" value="UniProtKB-ARBA"/>
</dbReference>
<dbReference type="EnsemblMetazoa" id="BGLB020411-RB">
    <property type="protein sequence ID" value="BGLB020411-PB"/>
    <property type="gene ID" value="BGLB020411"/>
</dbReference>
<dbReference type="PANTHER" id="PTHR43404">
    <property type="entry name" value="LIPOPOLYSACCHARIDE CHOLINEPHOSPHOTRANSFERASE LICD"/>
    <property type="match status" value="1"/>
</dbReference>
<keyword evidence="1" id="KW-0812">Transmembrane</keyword>
<organism evidence="3 4">
    <name type="scientific">Biomphalaria glabrata</name>
    <name type="common">Bloodfluke planorb</name>
    <name type="synonym">Freshwater snail</name>
    <dbReference type="NCBI Taxonomy" id="6526"/>
    <lineage>
        <taxon>Eukaryota</taxon>
        <taxon>Metazoa</taxon>
        <taxon>Spiralia</taxon>
        <taxon>Lophotrochozoa</taxon>
        <taxon>Mollusca</taxon>
        <taxon>Gastropoda</taxon>
        <taxon>Heterobranchia</taxon>
        <taxon>Euthyneura</taxon>
        <taxon>Panpulmonata</taxon>
        <taxon>Hygrophila</taxon>
        <taxon>Lymnaeoidea</taxon>
        <taxon>Planorbidae</taxon>
        <taxon>Biomphalaria</taxon>
    </lineage>
</organism>
<dbReference type="KEGG" id="bgt:106069234"/>
<evidence type="ECO:0000256" key="1">
    <source>
        <dbReference type="SAM" id="Phobius"/>
    </source>
</evidence>
<protein>
    <recommendedName>
        <fullName evidence="2">LicD/FKTN/FKRP nucleotidyltransferase domain-containing protein</fullName>
    </recommendedName>
</protein>
<feature type="transmembrane region" description="Helical" evidence="1">
    <location>
        <begin position="30"/>
        <end position="48"/>
    </location>
</feature>
<keyword evidence="1" id="KW-0472">Membrane</keyword>
<sequence>MFRLHRVRRLYRKLPRLVSVRPKFRRQAIFILRVLAIVLLCLLTLAFVTPARNLVGYFFIPASWFHLSSGQIIQMFYLEEVRYPVELGEKITCEAIQAKIESVDWTKLVATLDSLPAYDDHYFSQLVEHADVYGVSKEDVSLIHMKYAPFKPPMSSAMQRQLRLTYKIFHLAMTTFNVTYFLCEGTMLGSYRHHGFIPWDDDMDLCMNGSDWLRVKQILHCIPDYDVDTRSYMMYKFFSKKNNLLKGDDFLRTPYIDIFFFTENAEYIWALSRIKKHRIVFRKEDIFPLTYRPFEDIIAPVPRKVEHFCTTMYDPTTCVSRDFDHLKDRPLVPFLEYQYTPCDVFKNIYPFVERKNFILQGKNVTIEYKQIGKKVLSNYTVYH</sequence>
<dbReference type="Pfam" id="PF04991">
    <property type="entry name" value="LicD"/>
    <property type="match status" value="1"/>
</dbReference>
<dbReference type="VEuPathDB" id="VectorBase:BGLAX_042943"/>
<dbReference type="OrthoDB" id="419198at2759"/>
<dbReference type="EnsemblMetazoa" id="BGLB020411-RA">
    <property type="protein sequence ID" value="BGLB020411-PA"/>
    <property type="gene ID" value="BGLB020411"/>
</dbReference>
<dbReference type="RefSeq" id="XP_013084305.2">
    <property type="nucleotide sequence ID" value="XM_013228851.2"/>
</dbReference>